<reference evidence="3" key="1">
    <citation type="submission" date="2016-07" db="EMBL/GenBank/DDBJ databases">
        <authorList>
            <person name="Florea S."/>
            <person name="Webb J.S."/>
            <person name="Jaromczyk J."/>
            <person name="Schardl C.L."/>
        </authorList>
    </citation>
    <scope>NUCLEOTIDE SEQUENCE [LARGE SCALE GENOMIC DNA]</scope>
    <source>
        <strain evidence="3">MV-1</strain>
    </source>
</reference>
<protein>
    <submittedName>
        <fullName evidence="2">Alkaline phosphatase</fullName>
    </submittedName>
</protein>
<proteinExistence type="predicted"/>
<name>A0A1E5Q8H0_9PROT</name>
<dbReference type="Proteomes" id="UP000095347">
    <property type="component" value="Unassembled WGS sequence"/>
</dbReference>
<dbReference type="RefSeq" id="WP_069957699.1">
    <property type="nucleotide sequence ID" value="NZ_MCGG01000021.1"/>
</dbReference>
<dbReference type="AlphaFoldDB" id="A0A1E5Q8H0"/>
<dbReference type="SUPFAM" id="SSF158757">
    <property type="entry name" value="SMc04008-like"/>
    <property type="match status" value="1"/>
</dbReference>
<accession>A0A1E5Q8H0</accession>
<organism evidence="2 3">
    <name type="scientific">Magnetovibrio blakemorei</name>
    <dbReference type="NCBI Taxonomy" id="28181"/>
    <lineage>
        <taxon>Bacteria</taxon>
        <taxon>Pseudomonadati</taxon>
        <taxon>Pseudomonadota</taxon>
        <taxon>Alphaproteobacteria</taxon>
        <taxon>Rhodospirillales</taxon>
        <taxon>Magnetovibrionaceae</taxon>
        <taxon>Magnetovibrio</taxon>
    </lineage>
</organism>
<dbReference type="OrthoDB" id="9802252at2"/>
<evidence type="ECO:0000313" key="3">
    <source>
        <dbReference type="Proteomes" id="UP000095347"/>
    </source>
</evidence>
<dbReference type="Gene3D" id="1.10.3340.10">
    <property type="entry name" value="SMc04008-like"/>
    <property type="match status" value="1"/>
</dbReference>
<evidence type="ECO:0000259" key="1">
    <source>
        <dbReference type="Pfam" id="PF06844"/>
    </source>
</evidence>
<sequence>MDEQTRTNLEAAAWRSFVGHLQKRTDVQNIDLMNLSGFCRNCLYKWLLAAAEEQGVPLSKDDAIQAVYGMSIAEWKANHQTKASEEQLKLFEDTKPLHSEISGHK</sequence>
<gene>
    <name evidence="2" type="ORF">BEN30_08920</name>
</gene>
<evidence type="ECO:0000313" key="2">
    <source>
        <dbReference type="EMBL" id="OEJ67546.1"/>
    </source>
</evidence>
<keyword evidence="3" id="KW-1185">Reference proteome</keyword>
<comment type="caution">
    <text evidence="2">The sequence shown here is derived from an EMBL/GenBank/DDBJ whole genome shotgun (WGS) entry which is preliminary data.</text>
</comment>
<dbReference type="EMBL" id="MCGG01000021">
    <property type="protein sequence ID" value="OEJ67546.1"/>
    <property type="molecule type" value="Genomic_DNA"/>
</dbReference>
<dbReference type="Pfam" id="PF06844">
    <property type="entry name" value="DUF1244"/>
    <property type="match status" value="1"/>
</dbReference>
<dbReference type="STRING" id="28181.BEN30_08920"/>
<dbReference type="InterPro" id="IPR023163">
    <property type="entry name" value="SMc04008-like_domain"/>
</dbReference>
<dbReference type="InterPro" id="IPR036810">
    <property type="entry name" value="SMc04008-like_sf"/>
</dbReference>
<feature type="domain" description="SMc04008-like" evidence="1">
    <location>
        <begin position="27"/>
        <end position="92"/>
    </location>
</feature>